<evidence type="ECO:0008006" key="4">
    <source>
        <dbReference type="Google" id="ProtNLM"/>
    </source>
</evidence>
<evidence type="ECO:0000256" key="1">
    <source>
        <dbReference type="SAM" id="Phobius"/>
    </source>
</evidence>
<keyword evidence="1" id="KW-0472">Membrane</keyword>
<comment type="caution">
    <text evidence="2">The sequence shown here is derived from an EMBL/GenBank/DDBJ whole genome shotgun (WGS) entry which is preliminary data.</text>
</comment>
<gene>
    <name evidence="2" type="ORF">UY17_C0037G0009</name>
</gene>
<proteinExistence type="predicted"/>
<sequence length="34" mass="3915">MRLTKRQRKFFTVIVAIASLSLLLGSLLPLFYAF</sequence>
<dbReference type="EMBL" id="LCOZ01000037">
    <property type="protein sequence ID" value="KKU86913.1"/>
    <property type="molecule type" value="Genomic_DNA"/>
</dbReference>
<dbReference type="Proteomes" id="UP000034772">
    <property type="component" value="Unassembled WGS sequence"/>
</dbReference>
<protein>
    <recommendedName>
        <fullName evidence="4">DUF4044 domain-containing protein</fullName>
    </recommendedName>
</protein>
<reference evidence="2 3" key="1">
    <citation type="journal article" date="2015" name="Nature">
        <title>rRNA introns, odd ribosomes, and small enigmatic genomes across a large radiation of phyla.</title>
        <authorList>
            <person name="Brown C.T."/>
            <person name="Hug L.A."/>
            <person name="Thomas B.C."/>
            <person name="Sharon I."/>
            <person name="Castelle C.J."/>
            <person name="Singh A."/>
            <person name="Wilkins M.J."/>
            <person name="Williams K.H."/>
            <person name="Banfield J.F."/>
        </authorList>
    </citation>
    <scope>NUCLEOTIDE SEQUENCE [LARGE SCALE GENOMIC DNA]</scope>
</reference>
<feature type="transmembrane region" description="Helical" evidence="1">
    <location>
        <begin position="12"/>
        <end position="32"/>
    </location>
</feature>
<name>A0A0G1W9A1_9BACT</name>
<organism evidence="2 3">
    <name type="scientific">Candidatus Beckwithbacteria bacterium GW2011_GWC2_47_9</name>
    <dbReference type="NCBI Taxonomy" id="1618373"/>
    <lineage>
        <taxon>Bacteria</taxon>
        <taxon>Candidatus Beckwithiibacteriota</taxon>
    </lineage>
</organism>
<dbReference type="AlphaFoldDB" id="A0A0G1W9A1"/>
<keyword evidence="1" id="KW-1133">Transmembrane helix</keyword>
<accession>A0A0G1W9A1</accession>
<evidence type="ECO:0000313" key="2">
    <source>
        <dbReference type="EMBL" id="KKU86913.1"/>
    </source>
</evidence>
<keyword evidence="1" id="KW-0812">Transmembrane</keyword>
<evidence type="ECO:0000313" key="3">
    <source>
        <dbReference type="Proteomes" id="UP000034772"/>
    </source>
</evidence>